<protein>
    <submittedName>
        <fullName evidence="1">Uncharacterized protein</fullName>
    </submittedName>
</protein>
<sequence length="33" mass="4006">MLFTLKEFVLCRKRSVCNSRTIQKLHKNELQQL</sequence>
<proteinExistence type="predicted"/>
<organism evidence="1 2">
    <name type="scientific">Trichinella patagoniensis</name>
    <dbReference type="NCBI Taxonomy" id="990121"/>
    <lineage>
        <taxon>Eukaryota</taxon>
        <taxon>Metazoa</taxon>
        <taxon>Ecdysozoa</taxon>
        <taxon>Nematoda</taxon>
        <taxon>Enoplea</taxon>
        <taxon>Dorylaimia</taxon>
        <taxon>Trichinellida</taxon>
        <taxon>Trichinellidae</taxon>
        <taxon>Trichinella</taxon>
    </lineage>
</organism>
<reference evidence="1 2" key="1">
    <citation type="submission" date="2015-01" db="EMBL/GenBank/DDBJ databases">
        <title>Evolution of Trichinella species and genotypes.</title>
        <authorList>
            <person name="Korhonen P.K."/>
            <person name="Edoardo P."/>
            <person name="Giuseppe L.R."/>
            <person name="Gasser R.B."/>
        </authorList>
    </citation>
    <scope>NUCLEOTIDE SEQUENCE [LARGE SCALE GENOMIC DNA]</scope>
    <source>
        <strain evidence="1">ISS2496</strain>
    </source>
</reference>
<evidence type="ECO:0000313" key="1">
    <source>
        <dbReference type="EMBL" id="KRY02782.1"/>
    </source>
</evidence>
<name>A0A0V0YR95_9BILA</name>
<evidence type="ECO:0000313" key="2">
    <source>
        <dbReference type="Proteomes" id="UP000054783"/>
    </source>
</evidence>
<dbReference type="AlphaFoldDB" id="A0A0V0YR95"/>
<comment type="caution">
    <text evidence="1">The sequence shown here is derived from an EMBL/GenBank/DDBJ whole genome shotgun (WGS) entry which is preliminary data.</text>
</comment>
<accession>A0A0V0YR95</accession>
<keyword evidence="2" id="KW-1185">Reference proteome</keyword>
<dbReference type="Proteomes" id="UP000054783">
    <property type="component" value="Unassembled WGS sequence"/>
</dbReference>
<dbReference type="EMBL" id="JYDQ01003459">
    <property type="protein sequence ID" value="KRY02782.1"/>
    <property type="molecule type" value="Genomic_DNA"/>
</dbReference>
<gene>
    <name evidence="1" type="ORF">T12_12482</name>
</gene>